<evidence type="ECO:0000259" key="7">
    <source>
        <dbReference type="Pfam" id="PF12832"/>
    </source>
</evidence>
<feature type="transmembrane region" description="Helical" evidence="6">
    <location>
        <begin position="511"/>
        <end position="529"/>
    </location>
</feature>
<feature type="compositionally biased region" description="Low complexity" evidence="5">
    <location>
        <begin position="363"/>
        <end position="382"/>
    </location>
</feature>
<feature type="region of interest" description="Disordered" evidence="5">
    <location>
        <begin position="303"/>
        <end position="382"/>
    </location>
</feature>
<keyword evidence="9" id="KW-1185">Reference proteome</keyword>
<dbReference type="STRING" id="90262.A0A1X2IWH7"/>
<dbReference type="InterPro" id="IPR024989">
    <property type="entry name" value="MFS_assoc_dom"/>
</dbReference>
<comment type="caution">
    <text evidence="8">The sequence shown here is derived from an EMBL/GenBank/DDBJ whole genome shotgun (WGS) entry which is preliminary data.</text>
</comment>
<dbReference type="Proteomes" id="UP000193560">
    <property type="component" value="Unassembled WGS sequence"/>
</dbReference>
<dbReference type="InterPro" id="IPR036259">
    <property type="entry name" value="MFS_trans_sf"/>
</dbReference>
<feature type="domain" description="Major facilitator superfamily associated" evidence="7">
    <location>
        <begin position="510"/>
        <end position="662"/>
    </location>
</feature>
<evidence type="ECO:0000313" key="9">
    <source>
        <dbReference type="Proteomes" id="UP000193560"/>
    </source>
</evidence>
<feature type="transmembrane region" description="Helical" evidence="6">
    <location>
        <begin position="94"/>
        <end position="117"/>
    </location>
</feature>
<dbReference type="Gene3D" id="1.20.1250.20">
    <property type="entry name" value="MFS general substrate transporter like domains"/>
    <property type="match status" value="2"/>
</dbReference>
<evidence type="ECO:0000313" key="8">
    <source>
        <dbReference type="EMBL" id="ORZ22561.1"/>
    </source>
</evidence>
<feature type="transmembrane region" description="Helical" evidence="6">
    <location>
        <begin position="670"/>
        <end position="689"/>
    </location>
</feature>
<organism evidence="8 9">
    <name type="scientific">Absidia repens</name>
    <dbReference type="NCBI Taxonomy" id="90262"/>
    <lineage>
        <taxon>Eukaryota</taxon>
        <taxon>Fungi</taxon>
        <taxon>Fungi incertae sedis</taxon>
        <taxon>Mucoromycota</taxon>
        <taxon>Mucoromycotina</taxon>
        <taxon>Mucoromycetes</taxon>
        <taxon>Mucorales</taxon>
        <taxon>Cunninghamellaceae</taxon>
        <taxon>Absidia</taxon>
    </lineage>
</organism>
<reference evidence="8 9" key="1">
    <citation type="submission" date="2016-07" db="EMBL/GenBank/DDBJ databases">
        <title>Pervasive Adenine N6-methylation of Active Genes in Fungi.</title>
        <authorList>
            <consortium name="DOE Joint Genome Institute"/>
            <person name="Mondo S.J."/>
            <person name="Dannebaum R.O."/>
            <person name="Kuo R.C."/>
            <person name="Labutti K."/>
            <person name="Haridas S."/>
            <person name="Kuo A."/>
            <person name="Salamov A."/>
            <person name="Ahrendt S.R."/>
            <person name="Lipzen A."/>
            <person name="Sullivan W."/>
            <person name="Andreopoulos W.B."/>
            <person name="Clum A."/>
            <person name="Lindquist E."/>
            <person name="Daum C."/>
            <person name="Ramamoorthy G.K."/>
            <person name="Gryganskyi A."/>
            <person name="Culley D."/>
            <person name="Magnuson J.K."/>
            <person name="James T.Y."/>
            <person name="O'Malley M.A."/>
            <person name="Stajich J.E."/>
            <person name="Spatafora J.W."/>
            <person name="Visel A."/>
            <person name="Grigoriev I.V."/>
        </authorList>
    </citation>
    <scope>NUCLEOTIDE SEQUENCE [LARGE SCALE GENOMIC DNA]</scope>
    <source>
        <strain evidence="8 9">NRRL 1336</strain>
    </source>
</reference>
<feature type="transmembrane region" description="Helical" evidence="6">
    <location>
        <begin position="643"/>
        <end position="664"/>
    </location>
</feature>
<feature type="transmembrane region" description="Helical" evidence="6">
    <location>
        <begin position="570"/>
        <end position="590"/>
    </location>
</feature>
<evidence type="ECO:0000256" key="5">
    <source>
        <dbReference type="SAM" id="MobiDB-lite"/>
    </source>
</evidence>
<keyword evidence="2 6" id="KW-0812">Transmembrane</keyword>
<feature type="transmembrane region" description="Helical" evidence="6">
    <location>
        <begin position="69"/>
        <end position="88"/>
    </location>
</feature>
<dbReference type="GO" id="GO:0016020">
    <property type="term" value="C:membrane"/>
    <property type="evidence" value="ECO:0007669"/>
    <property type="project" value="UniProtKB-SubCell"/>
</dbReference>
<comment type="subcellular location">
    <subcellularLocation>
        <location evidence="1">Membrane</location>
        <topology evidence="1">Multi-pass membrane protein</topology>
    </subcellularLocation>
</comment>
<accession>A0A1X2IWH7</accession>
<evidence type="ECO:0000256" key="4">
    <source>
        <dbReference type="ARBA" id="ARBA00023136"/>
    </source>
</evidence>
<evidence type="ECO:0000256" key="6">
    <source>
        <dbReference type="SAM" id="Phobius"/>
    </source>
</evidence>
<feature type="domain" description="Major facilitator superfamily associated" evidence="7">
    <location>
        <begin position="21"/>
        <end position="181"/>
    </location>
</feature>
<dbReference type="SUPFAM" id="SSF103473">
    <property type="entry name" value="MFS general substrate transporter"/>
    <property type="match status" value="2"/>
</dbReference>
<gene>
    <name evidence="8" type="ORF">BCR42DRAFT_406486</name>
</gene>
<protein>
    <recommendedName>
        <fullName evidence="7">Major facilitator superfamily associated domain-containing protein</fullName>
    </recommendedName>
</protein>
<dbReference type="Pfam" id="PF12832">
    <property type="entry name" value="MFS_1_like"/>
    <property type="match status" value="2"/>
</dbReference>
<evidence type="ECO:0000256" key="2">
    <source>
        <dbReference type="ARBA" id="ARBA00022692"/>
    </source>
</evidence>
<feature type="transmembrane region" description="Helical" evidence="6">
    <location>
        <begin position="32"/>
        <end position="57"/>
    </location>
</feature>
<keyword evidence="3 6" id="KW-1133">Transmembrane helix</keyword>
<feature type="compositionally biased region" description="Low complexity" evidence="5">
    <location>
        <begin position="397"/>
        <end position="410"/>
    </location>
</feature>
<feature type="transmembrane region" description="Helical" evidence="6">
    <location>
        <begin position="535"/>
        <end position="558"/>
    </location>
</feature>
<keyword evidence="4 6" id="KW-0472">Membrane</keyword>
<name>A0A1X2IWH7_9FUNG</name>
<feature type="transmembrane region" description="Helical" evidence="6">
    <location>
        <begin position="596"/>
        <end position="622"/>
    </location>
</feature>
<proteinExistence type="predicted"/>
<evidence type="ECO:0000256" key="1">
    <source>
        <dbReference type="ARBA" id="ARBA00004141"/>
    </source>
</evidence>
<evidence type="ECO:0000256" key="3">
    <source>
        <dbReference type="ARBA" id="ARBA00022989"/>
    </source>
</evidence>
<dbReference type="EMBL" id="MCGE01000004">
    <property type="protein sequence ID" value="ORZ22561.1"/>
    <property type="molecule type" value="Genomic_DNA"/>
</dbReference>
<feature type="transmembrane region" description="Helical" evidence="6">
    <location>
        <begin position="7"/>
        <end position="26"/>
    </location>
</feature>
<dbReference type="AlphaFoldDB" id="A0A1X2IWH7"/>
<sequence>MLFWSKFLSIAHGVAFSVHVFLPLYFFHLHHLTYFGIAILLSIALITQTVASGFWTAWVDQRKPMLHGVLTSLLTGLGAASLVLLLSVPPDTWLSWPAAILCMILDGWFFQPLGCLVDSAIIKILGDYKLFYESERRWGKLSLGITALGIGCFLDDDHDFDTLMGTVVTGCAALFLLSLSTNVQPADPLLLDLQIGDPLMETTPLHSNPSILPHYYTDSTSNPHHYHKHYTHHFRNQQQPPSIKYQQSYHQYYETTNSDLNNEPATTSLLDSANSSPSPYYYATYKPYSIFGGHLSHISEEDDSMLQRIPSTPPHAPSIQSNKTDDADQLLDSGNFHVSEPSYYASPPPTPLPSSSFTDHRVSSTICTSSTESSQLSSPSLSSHHMINSVEGVYPNSSNSSMDSINSNHSPITSNDPMATSSSLNQKFMSMSLALLPFPPGEIPMIILITVFPRFRPASFYHHQHHSPPQKEQHEPHHHLLPGHENHYLYRDNNDNDNEPPPWHVLIQSSCFVLGLVYAPMILFAPLIYDDYFGLPMHTIGLMVLTGCLSDIGVTNWAPSMLERFSLRSCVLLAHLMLVVCIFTYAWMPFEKDQSLWLSISFLVLHSGQSSCIRIIWLMASYQVDFLFLSQCQERMMLRGRMSALYSAFGPAIGSVTLGWLVASDWSIQSIYYFILLLIPISASLTLGWC</sequence>
<dbReference type="OrthoDB" id="2286425at2759"/>
<feature type="region of interest" description="Disordered" evidence="5">
    <location>
        <begin position="397"/>
        <end position="419"/>
    </location>
</feature>